<reference evidence="12" key="1">
    <citation type="journal article" date="2019" name="Int. J. Syst. Evol. Microbiol.">
        <title>The Global Catalogue of Microorganisms (GCM) 10K type strain sequencing project: providing services to taxonomists for standard genome sequencing and annotation.</title>
        <authorList>
            <consortium name="The Broad Institute Genomics Platform"/>
            <consortium name="The Broad Institute Genome Sequencing Center for Infectious Disease"/>
            <person name="Wu L."/>
            <person name="Ma J."/>
        </authorList>
    </citation>
    <scope>NUCLEOTIDE SEQUENCE [LARGE SCALE GENOMIC DNA]</scope>
    <source>
        <strain evidence="12">CCUG 54939</strain>
    </source>
</reference>
<evidence type="ECO:0000256" key="6">
    <source>
        <dbReference type="ARBA" id="ARBA00022989"/>
    </source>
</evidence>
<keyword evidence="5 9" id="KW-0812">Transmembrane</keyword>
<dbReference type="Proteomes" id="UP001595692">
    <property type="component" value="Unassembled WGS sequence"/>
</dbReference>
<feature type="transmembrane region" description="Helical" evidence="9">
    <location>
        <begin position="281"/>
        <end position="308"/>
    </location>
</feature>
<dbReference type="InterPro" id="IPR000515">
    <property type="entry name" value="MetI-like"/>
</dbReference>
<keyword evidence="6 9" id="KW-1133">Transmembrane helix</keyword>
<evidence type="ECO:0000313" key="11">
    <source>
        <dbReference type="EMBL" id="MFC3913832.1"/>
    </source>
</evidence>
<keyword evidence="12" id="KW-1185">Reference proteome</keyword>
<comment type="subcellular location">
    <subcellularLocation>
        <location evidence="1">Cell inner membrane</location>
        <topology evidence="1">Multi-pass membrane protein</topology>
    </subcellularLocation>
    <subcellularLocation>
        <location evidence="9">Cell membrane</location>
        <topology evidence="9">Multi-pass membrane protein</topology>
    </subcellularLocation>
</comment>
<evidence type="ECO:0000256" key="4">
    <source>
        <dbReference type="ARBA" id="ARBA00022519"/>
    </source>
</evidence>
<comment type="caution">
    <text evidence="11">The sequence shown here is derived from an EMBL/GenBank/DDBJ whole genome shotgun (WGS) entry which is preliminary data.</text>
</comment>
<keyword evidence="7 9" id="KW-0472">Membrane</keyword>
<evidence type="ECO:0000259" key="10">
    <source>
        <dbReference type="PROSITE" id="PS50928"/>
    </source>
</evidence>
<evidence type="ECO:0000256" key="2">
    <source>
        <dbReference type="ARBA" id="ARBA00022448"/>
    </source>
</evidence>
<protein>
    <submittedName>
        <fullName evidence="11">ABC transporter permease</fullName>
    </submittedName>
</protein>
<dbReference type="PANTHER" id="PTHR43163">
    <property type="entry name" value="DIPEPTIDE TRANSPORT SYSTEM PERMEASE PROTEIN DPPB-RELATED"/>
    <property type="match status" value="1"/>
</dbReference>
<keyword evidence="2 9" id="KW-0813">Transport</keyword>
<keyword evidence="3" id="KW-1003">Cell membrane</keyword>
<evidence type="ECO:0000256" key="5">
    <source>
        <dbReference type="ARBA" id="ARBA00022692"/>
    </source>
</evidence>
<dbReference type="PANTHER" id="PTHR43163:SF4">
    <property type="entry name" value="PUTRESCINE EXPORT SYSTEM PERMEASE PROTEIN SAPB"/>
    <property type="match status" value="1"/>
</dbReference>
<comment type="similarity">
    <text evidence="8">Belongs to the binding-protein-dependent transport system permease family. OppBC subfamily.</text>
</comment>
<feature type="transmembrane region" description="Helical" evidence="9">
    <location>
        <begin position="70"/>
        <end position="96"/>
    </location>
</feature>
<evidence type="ECO:0000256" key="8">
    <source>
        <dbReference type="ARBA" id="ARBA00024202"/>
    </source>
</evidence>
<organism evidence="11 12">
    <name type="scientific">Pseudaeromonas sharmana</name>
    <dbReference type="NCBI Taxonomy" id="328412"/>
    <lineage>
        <taxon>Bacteria</taxon>
        <taxon>Pseudomonadati</taxon>
        <taxon>Pseudomonadota</taxon>
        <taxon>Gammaproteobacteria</taxon>
        <taxon>Aeromonadales</taxon>
        <taxon>Aeromonadaceae</taxon>
        <taxon>Pseudaeromonas</taxon>
    </lineage>
</organism>
<sequence>MLIYTLRRLNLLLFTLLALSLLAYWLEVELGTGTPDSLLGGYFAYLDRLFAGDLGISLHTGRPVLEEIRIYFPATLELCLAAVIIAGLVSIPLGTLAALNQGKWLDKIIMSISLVGASIPVYWLGQLLVLLFSLQFRWLPSSGQLNLLYEIEPVTGFQLLDCWLSTSPQRWNAFLDALRHLALPALTLSLLPAAEISRLVRNAMAEVLRQNYIKAAFSRGWSPAYVILHHGVRNALPPMLPQLAMQFGTIMTSAIIIEQVFEWPGIGRWLIASIMNRDYVAIQAGLLLISSLLLLLNIVTELVSTLLYPARRKELYGQQD</sequence>
<evidence type="ECO:0000256" key="9">
    <source>
        <dbReference type="RuleBase" id="RU363032"/>
    </source>
</evidence>
<evidence type="ECO:0000256" key="3">
    <source>
        <dbReference type="ARBA" id="ARBA00022475"/>
    </source>
</evidence>
<name>A0ABV8CPM7_9GAMM</name>
<evidence type="ECO:0000256" key="7">
    <source>
        <dbReference type="ARBA" id="ARBA00023136"/>
    </source>
</evidence>
<dbReference type="Pfam" id="PF00528">
    <property type="entry name" value="BPD_transp_1"/>
    <property type="match status" value="1"/>
</dbReference>
<keyword evidence="4" id="KW-0997">Cell inner membrane</keyword>
<feature type="domain" description="ABC transmembrane type-1" evidence="10">
    <location>
        <begin position="72"/>
        <end position="300"/>
    </location>
</feature>
<accession>A0ABV8CPM7</accession>
<dbReference type="CDD" id="cd06261">
    <property type="entry name" value="TM_PBP2"/>
    <property type="match status" value="1"/>
</dbReference>
<dbReference type="RefSeq" id="WP_377152246.1">
    <property type="nucleotide sequence ID" value="NZ_JBHSAF010000014.1"/>
</dbReference>
<proteinExistence type="inferred from homology"/>
<dbReference type="PROSITE" id="PS50928">
    <property type="entry name" value="ABC_TM1"/>
    <property type="match status" value="1"/>
</dbReference>
<feature type="transmembrane region" description="Helical" evidence="9">
    <location>
        <begin position="243"/>
        <end position="261"/>
    </location>
</feature>
<dbReference type="InterPro" id="IPR035906">
    <property type="entry name" value="MetI-like_sf"/>
</dbReference>
<gene>
    <name evidence="11" type="ORF">ACFOSS_10185</name>
</gene>
<evidence type="ECO:0000313" key="12">
    <source>
        <dbReference type="Proteomes" id="UP001595692"/>
    </source>
</evidence>
<feature type="transmembrane region" description="Helical" evidence="9">
    <location>
        <begin position="108"/>
        <end position="132"/>
    </location>
</feature>
<dbReference type="EMBL" id="JBHSAF010000014">
    <property type="protein sequence ID" value="MFC3913832.1"/>
    <property type="molecule type" value="Genomic_DNA"/>
</dbReference>
<dbReference type="SUPFAM" id="SSF161098">
    <property type="entry name" value="MetI-like"/>
    <property type="match status" value="1"/>
</dbReference>
<dbReference type="Gene3D" id="1.10.3720.10">
    <property type="entry name" value="MetI-like"/>
    <property type="match status" value="1"/>
</dbReference>
<evidence type="ECO:0000256" key="1">
    <source>
        <dbReference type="ARBA" id="ARBA00004429"/>
    </source>
</evidence>